<evidence type="ECO:0000313" key="2">
    <source>
        <dbReference type="Proteomes" id="UP000231791"/>
    </source>
</evidence>
<reference evidence="1 2" key="1">
    <citation type="submission" date="2017-11" db="EMBL/GenBank/DDBJ databases">
        <title>Complete genome sequence of Streptomyces lavendulae subsp. lavendulae CCM 3239 (formerly 'Streptomyces aureofaciens CCM 3239'), the producer of the angucycline-type antibiotic auricin.</title>
        <authorList>
            <person name="Busche T."/>
            <person name="Novakova R."/>
            <person name="Al'Dilaimi A."/>
            <person name="Homerova D."/>
            <person name="Feckova L."/>
            <person name="Rezuchova B."/>
            <person name="Mingyar E."/>
            <person name="Csolleiova D."/>
            <person name="Bekeova C."/>
            <person name="Winkler A."/>
            <person name="Sevcikova B."/>
            <person name="Kalinowski J."/>
            <person name="Kormanec J."/>
            <person name="Ruckert C."/>
        </authorList>
    </citation>
    <scope>NUCLEOTIDE SEQUENCE [LARGE SCALE GENOMIC DNA]</scope>
    <source>
        <strain evidence="1 2">CCM 3239</strain>
    </source>
</reference>
<dbReference type="GeneID" id="49388552"/>
<dbReference type="Proteomes" id="UP000231791">
    <property type="component" value="Chromosome"/>
</dbReference>
<evidence type="ECO:0000313" key="1">
    <source>
        <dbReference type="EMBL" id="ATZ29371.1"/>
    </source>
</evidence>
<dbReference type="KEGG" id="slx:SLAV_38035"/>
<dbReference type="AlphaFoldDB" id="A0A2K8PRK2"/>
<dbReference type="EMBL" id="CP024985">
    <property type="protein sequence ID" value="ATZ29371.1"/>
    <property type="molecule type" value="Genomic_DNA"/>
</dbReference>
<name>A0A2K8PRK2_STRLA</name>
<organism evidence="1 2">
    <name type="scientific">Streptomyces lavendulae subsp. lavendulae</name>
    <dbReference type="NCBI Taxonomy" id="58340"/>
    <lineage>
        <taxon>Bacteria</taxon>
        <taxon>Bacillati</taxon>
        <taxon>Actinomycetota</taxon>
        <taxon>Actinomycetes</taxon>
        <taxon>Kitasatosporales</taxon>
        <taxon>Streptomycetaceae</taxon>
        <taxon>Streptomyces</taxon>
    </lineage>
</organism>
<protein>
    <submittedName>
        <fullName evidence="1">Uncharacterized protein</fullName>
    </submittedName>
</protein>
<keyword evidence="2" id="KW-1185">Reference proteome</keyword>
<dbReference type="RefSeq" id="WP_063760369.1">
    <property type="nucleotide sequence ID" value="NZ_CP024985.1"/>
</dbReference>
<proteinExistence type="predicted"/>
<accession>A0A2K8PRK2</accession>
<sequence>MEPVSVALLGALAGGAGGEAGRQAWAGLTNLVRRPFAGRSASAPAASNGEVELVRLMQDPANRERAHALSTTLAVRAALDGDFTAALQEWHSRAQTLQVHTGSPVNNTVSGGTFHGPQFMGRDFHGFTLNAAASLGADTEMPVADDVSTDEPSTQG</sequence>
<gene>
    <name evidence="1" type="ORF">SLAV_38035</name>
</gene>